<evidence type="ECO:0000313" key="3">
    <source>
        <dbReference type="Proteomes" id="UP001485043"/>
    </source>
</evidence>
<organism evidence="2 3">
    <name type="scientific">Apatococcus fuscideae</name>
    <dbReference type="NCBI Taxonomy" id="2026836"/>
    <lineage>
        <taxon>Eukaryota</taxon>
        <taxon>Viridiplantae</taxon>
        <taxon>Chlorophyta</taxon>
        <taxon>core chlorophytes</taxon>
        <taxon>Trebouxiophyceae</taxon>
        <taxon>Chlorellales</taxon>
        <taxon>Chlorellaceae</taxon>
        <taxon>Apatococcus</taxon>
    </lineage>
</organism>
<reference evidence="2 3" key="1">
    <citation type="journal article" date="2024" name="Nat. Commun.">
        <title>Phylogenomics reveals the evolutionary origins of lichenization in chlorophyte algae.</title>
        <authorList>
            <person name="Puginier C."/>
            <person name="Libourel C."/>
            <person name="Otte J."/>
            <person name="Skaloud P."/>
            <person name="Haon M."/>
            <person name="Grisel S."/>
            <person name="Petersen M."/>
            <person name="Berrin J.G."/>
            <person name="Delaux P.M."/>
            <person name="Dal Grande F."/>
            <person name="Keller J."/>
        </authorList>
    </citation>
    <scope>NUCLEOTIDE SEQUENCE [LARGE SCALE GENOMIC DNA]</scope>
    <source>
        <strain evidence="2 3">SAG 2523</strain>
    </source>
</reference>
<comment type="caution">
    <text evidence="2">The sequence shown here is derived from an EMBL/GenBank/DDBJ whole genome shotgun (WGS) entry which is preliminary data.</text>
</comment>
<feature type="chain" id="PRO_5043475164" evidence="1">
    <location>
        <begin position="42"/>
        <end position="80"/>
    </location>
</feature>
<keyword evidence="1" id="KW-0732">Signal</keyword>
<proteinExistence type="predicted"/>
<name>A0AAW1SIQ4_9CHLO</name>
<sequence length="80" mass="8739">MLRTALASVPSTTAAFRHLAGNPLQTAVLAWLLLTTLHVCGKEGLQCQRDFQSANQVPKTVIPTITLCLHPLYLRLGRAM</sequence>
<dbReference type="EMBL" id="JALJOV010001624">
    <property type="protein sequence ID" value="KAK9845541.1"/>
    <property type="molecule type" value="Genomic_DNA"/>
</dbReference>
<accession>A0AAW1SIQ4</accession>
<dbReference type="AlphaFoldDB" id="A0AAW1SIQ4"/>
<dbReference type="Proteomes" id="UP001485043">
    <property type="component" value="Unassembled WGS sequence"/>
</dbReference>
<evidence type="ECO:0000256" key="1">
    <source>
        <dbReference type="SAM" id="SignalP"/>
    </source>
</evidence>
<protein>
    <submittedName>
        <fullName evidence="2">Uncharacterized protein</fullName>
    </submittedName>
</protein>
<keyword evidence="3" id="KW-1185">Reference proteome</keyword>
<evidence type="ECO:0000313" key="2">
    <source>
        <dbReference type="EMBL" id="KAK9845541.1"/>
    </source>
</evidence>
<gene>
    <name evidence="2" type="ORF">WJX84_007384</name>
</gene>
<feature type="signal peptide" evidence="1">
    <location>
        <begin position="1"/>
        <end position="41"/>
    </location>
</feature>